<dbReference type="EMBL" id="GDKF01002342">
    <property type="protein sequence ID" value="JAT76280.1"/>
    <property type="molecule type" value="Transcribed_RNA"/>
</dbReference>
<gene>
    <name evidence="10" type="ORF">g.46317</name>
</gene>
<evidence type="ECO:0000313" key="10">
    <source>
        <dbReference type="EMBL" id="JAT76280.1"/>
    </source>
</evidence>
<evidence type="ECO:0000256" key="6">
    <source>
        <dbReference type="ARBA" id="ARBA00022840"/>
    </source>
</evidence>
<dbReference type="InterPro" id="IPR007373">
    <property type="entry name" value="Thiamin_PyroPKinase_B1-bd"/>
</dbReference>
<accession>A0A1D2AAR1</accession>
<evidence type="ECO:0000256" key="1">
    <source>
        <dbReference type="ARBA" id="ARBA00005078"/>
    </source>
</evidence>
<organism evidence="10">
    <name type="scientific">Auxenochlorella protothecoides</name>
    <name type="common">Green microalga</name>
    <name type="synonym">Chlorella protothecoides</name>
    <dbReference type="NCBI Taxonomy" id="3075"/>
    <lineage>
        <taxon>Eukaryota</taxon>
        <taxon>Viridiplantae</taxon>
        <taxon>Chlorophyta</taxon>
        <taxon>core chlorophytes</taxon>
        <taxon>Trebouxiophyceae</taxon>
        <taxon>Chlorellales</taxon>
        <taxon>Chlorellaceae</taxon>
        <taxon>Auxenochlorella</taxon>
    </lineage>
</organism>
<dbReference type="Pfam" id="PF04263">
    <property type="entry name" value="TPK_catalytic"/>
    <property type="match status" value="1"/>
</dbReference>
<dbReference type="InterPro" id="IPR007371">
    <property type="entry name" value="TPK_catalytic"/>
</dbReference>
<evidence type="ECO:0000256" key="8">
    <source>
        <dbReference type="PIRNR" id="PIRNR031057"/>
    </source>
</evidence>
<dbReference type="NCBIfam" id="TIGR01378">
    <property type="entry name" value="thi_PPkinase"/>
    <property type="match status" value="1"/>
</dbReference>
<dbReference type="Pfam" id="PF04265">
    <property type="entry name" value="TPK_B1_binding"/>
    <property type="match status" value="1"/>
</dbReference>
<sequence length="247" mass="26606">MGAGQTRVLTSTFLEEDAASSGRPLAAVLLNWTLPSLAARVWQRATLRICADGGANRLYDELRGPSHASDSVPMPHPHAIIGDLDSIRPEVAAYYRDAGVAITDLSHDQDSTDLQKCVEYAAAHGSRPQHIVAFGAHGGRLDHILSNLGCLYRYRHLNLVLVGEGNITRLVPRGRSVVRPHADLEGPACGLVPLAGPARASTQGLKWDMDDTEMRMGGLLSTSNILEAEEVVVESDSDLIWTVQCKG</sequence>
<dbReference type="AlphaFoldDB" id="A0A1D2AAR1"/>
<evidence type="ECO:0000256" key="5">
    <source>
        <dbReference type="ARBA" id="ARBA00022777"/>
    </source>
</evidence>
<dbReference type="PANTHER" id="PTHR13622">
    <property type="entry name" value="THIAMIN PYROPHOSPHOKINASE"/>
    <property type="match status" value="1"/>
</dbReference>
<keyword evidence="4 8" id="KW-0547">Nucleotide-binding</keyword>
<evidence type="ECO:0000256" key="4">
    <source>
        <dbReference type="ARBA" id="ARBA00022741"/>
    </source>
</evidence>
<dbReference type="SMART" id="SM00983">
    <property type="entry name" value="TPK_B1_binding"/>
    <property type="match status" value="1"/>
</dbReference>
<dbReference type="PANTHER" id="PTHR13622:SF8">
    <property type="entry name" value="THIAMIN PYROPHOSPHOKINASE 1"/>
    <property type="match status" value="1"/>
</dbReference>
<dbReference type="GO" id="GO:0009229">
    <property type="term" value="P:thiamine diphosphate biosynthetic process"/>
    <property type="evidence" value="ECO:0007669"/>
    <property type="project" value="UniProtKB-UniRule"/>
</dbReference>
<proteinExistence type="inferred from homology"/>
<comment type="function">
    <text evidence="7">Catalyzes the phosphorylation of thiamine to thiamine pyrophosphate (TPP). TPP is an active cofactor for enzymes involved in glycolysis and energy production. Plant leaves require high levels of TPP for photosynthesis and carbohydrate metabolism.</text>
</comment>
<dbReference type="InterPro" id="IPR036371">
    <property type="entry name" value="TPK_B1-bd_sf"/>
</dbReference>
<dbReference type="GO" id="GO:0006772">
    <property type="term" value="P:thiamine metabolic process"/>
    <property type="evidence" value="ECO:0007669"/>
    <property type="project" value="InterPro"/>
</dbReference>
<dbReference type="GO" id="GO:0004788">
    <property type="term" value="F:thiamine diphosphokinase activity"/>
    <property type="evidence" value="ECO:0007669"/>
    <property type="project" value="UniProtKB-UniRule"/>
</dbReference>
<evidence type="ECO:0000256" key="3">
    <source>
        <dbReference type="ARBA" id="ARBA00022679"/>
    </source>
</evidence>
<dbReference type="EC" id="2.7.6.2" evidence="8"/>
<dbReference type="InterPro" id="IPR016966">
    <property type="entry name" value="Thiamin_pyrophosphokinase_euk"/>
</dbReference>
<evidence type="ECO:0000256" key="2">
    <source>
        <dbReference type="ARBA" id="ARBA00006785"/>
    </source>
</evidence>
<dbReference type="CDD" id="cd07995">
    <property type="entry name" value="TPK"/>
    <property type="match status" value="1"/>
</dbReference>
<dbReference type="GO" id="GO:0030975">
    <property type="term" value="F:thiamine binding"/>
    <property type="evidence" value="ECO:0007669"/>
    <property type="project" value="UniProtKB-UniRule"/>
</dbReference>
<comment type="pathway">
    <text evidence="1 8">Cofactor biosynthesis; thiamine diphosphate biosynthesis; thiamine diphosphate from thiamine: step 1/1.</text>
</comment>
<reference evidence="10" key="1">
    <citation type="submission" date="2015-08" db="EMBL/GenBank/DDBJ databases">
        <authorList>
            <person name="Babu N.S."/>
            <person name="Beckwith C.J."/>
            <person name="Beseler K.G."/>
            <person name="Brison A."/>
            <person name="Carone J.V."/>
            <person name="Caskin T.P."/>
            <person name="Diamond M."/>
            <person name="Durham M.E."/>
            <person name="Foxe J.M."/>
            <person name="Go M."/>
            <person name="Henderson B.A."/>
            <person name="Jones I.B."/>
            <person name="McGettigan J.A."/>
            <person name="Micheletti S.J."/>
            <person name="Nasrallah M.E."/>
            <person name="Ortiz D."/>
            <person name="Piller C.R."/>
            <person name="Privatt S.R."/>
            <person name="Schneider S.L."/>
            <person name="Sharp S."/>
            <person name="Smith T.C."/>
            <person name="Stanton J.D."/>
            <person name="Ullery H.E."/>
            <person name="Wilson R.J."/>
            <person name="Serrano M.G."/>
            <person name="Buck G."/>
            <person name="Lee V."/>
            <person name="Wang Y."/>
            <person name="Carvalho R."/>
            <person name="Voegtly L."/>
            <person name="Shi R."/>
            <person name="Duckworth R."/>
            <person name="Johnson A."/>
            <person name="Loviza R."/>
            <person name="Walstead R."/>
            <person name="Shah Z."/>
            <person name="Kiflezghi M."/>
            <person name="Wade K."/>
            <person name="Ball S.L."/>
            <person name="Bradley K.W."/>
            <person name="Asai D.J."/>
            <person name="Bowman C.A."/>
            <person name="Russell D.A."/>
            <person name="Pope W.H."/>
            <person name="Jacobs-Sera D."/>
            <person name="Hendrix R.W."/>
            <person name="Hatfull G.F."/>
        </authorList>
    </citation>
    <scope>NUCLEOTIDE SEQUENCE</scope>
</reference>
<evidence type="ECO:0000256" key="7">
    <source>
        <dbReference type="ARBA" id="ARBA00025120"/>
    </source>
</evidence>
<dbReference type="UniPathway" id="UPA00060">
    <property type="reaction ID" value="UER00597"/>
</dbReference>
<comment type="similarity">
    <text evidence="2 8">Belongs to the thiamine pyrophosphokinase family.</text>
</comment>
<comment type="catalytic activity">
    <reaction evidence="8">
        <text>thiamine + ATP = thiamine diphosphate + AMP + H(+)</text>
        <dbReference type="Rhea" id="RHEA:11576"/>
        <dbReference type="ChEBI" id="CHEBI:15378"/>
        <dbReference type="ChEBI" id="CHEBI:18385"/>
        <dbReference type="ChEBI" id="CHEBI:30616"/>
        <dbReference type="ChEBI" id="CHEBI:58937"/>
        <dbReference type="ChEBI" id="CHEBI:456215"/>
    </reaction>
</comment>
<feature type="domain" description="Thiamin pyrophosphokinase thiamin-binding" evidence="9">
    <location>
        <begin position="174"/>
        <end position="239"/>
    </location>
</feature>
<dbReference type="GO" id="GO:0016301">
    <property type="term" value="F:kinase activity"/>
    <property type="evidence" value="ECO:0007669"/>
    <property type="project" value="UniProtKB-UniRule"/>
</dbReference>
<dbReference type="PIRSF" id="PIRSF031057">
    <property type="entry name" value="Thiamin_pyrophosphokinase"/>
    <property type="match status" value="1"/>
</dbReference>
<dbReference type="SUPFAM" id="SSF63862">
    <property type="entry name" value="Thiamin pyrophosphokinase, substrate-binding domain"/>
    <property type="match status" value="1"/>
</dbReference>
<dbReference type="SUPFAM" id="SSF63999">
    <property type="entry name" value="Thiamin pyrophosphokinase, catalytic domain"/>
    <property type="match status" value="1"/>
</dbReference>
<keyword evidence="3 8" id="KW-0808">Transferase</keyword>
<protein>
    <recommendedName>
        <fullName evidence="8">Thiamine pyrophosphokinase</fullName>
        <ecNumber evidence="8">2.7.6.2</ecNumber>
    </recommendedName>
</protein>
<dbReference type="GO" id="GO:0005524">
    <property type="term" value="F:ATP binding"/>
    <property type="evidence" value="ECO:0007669"/>
    <property type="project" value="UniProtKB-UniRule"/>
</dbReference>
<dbReference type="Gene3D" id="3.40.50.10240">
    <property type="entry name" value="Thiamin pyrophosphokinase, catalytic domain"/>
    <property type="match status" value="1"/>
</dbReference>
<keyword evidence="6 8" id="KW-0067">ATP-binding</keyword>
<dbReference type="InterPro" id="IPR036759">
    <property type="entry name" value="TPK_catalytic_sf"/>
</dbReference>
<name>A0A1D2AAR1_AUXPR</name>
<dbReference type="InterPro" id="IPR006282">
    <property type="entry name" value="Thi_PPkinase"/>
</dbReference>
<evidence type="ECO:0000259" key="9">
    <source>
        <dbReference type="SMART" id="SM00983"/>
    </source>
</evidence>
<keyword evidence="5 8" id="KW-0418">Kinase</keyword>